<dbReference type="AlphaFoldDB" id="A0A0L6U985"/>
<dbReference type="STRING" id="27349.A0A0L6U985"/>
<evidence type="ECO:0000256" key="8">
    <source>
        <dbReference type="SAM" id="Phobius"/>
    </source>
</evidence>
<dbReference type="Gene3D" id="1.20.1250.20">
    <property type="entry name" value="MFS general substrate transporter like domains"/>
    <property type="match status" value="1"/>
</dbReference>
<feature type="transmembrane region" description="Helical" evidence="8">
    <location>
        <begin position="310"/>
        <end position="333"/>
    </location>
</feature>
<evidence type="ECO:0000256" key="6">
    <source>
        <dbReference type="ARBA" id="ARBA00023136"/>
    </source>
</evidence>
<keyword evidence="6 8" id="KW-0472">Membrane</keyword>
<dbReference type="InterPro" id="IPR050814">
    <property type="entry name" value="Myo-inositol_Transporter"/>
</dbReference>
<dbReference type="SUPFAM" id="SSF103473">
    <property type="entry name" value="MFS general substrate transporter"/>
    <property type="match status" value="1"/>
</dbReference>
<evidence type="ECO:0000256" key="4">
    <source>
        <dbReference type="ARBA" id="ARBA00022692"/>
    </source>
</evidence>
<keyword evidence="11" id="KW-1185">Reference proteome</keyword>
<protein>
    <recommendedName>
        <fullName evidence="9">Major facilitator superfamily (MFS) profile domain-containing protein</fullName>
    </recommendedName>
</protein>
<evidence type="ECO:0000256" key="5">
    <source>
        <dbReference type="ARBA" id="ARBA00022989"/>
    </source>
</evidence>
<sequence>MTTGEKQLVMGDLQVEKSDQAHAAKLVQPAFDAELQRIAELSAKLDNPLSGFSAHELVQQAEQFCQAHGLNDQLENFKRGAVLAANPQDLVRIPGITEEERHFIDWESSRRWKQPMLIYFVAVISSMAAIVQGMDEAVVNGAQIFYYDRFGIPSNGTKRRALIQGLVNSAPYLCCVSQSSAVFACWITGPMNRLLGRRGVIFWSCVISGAASIWEAFTYSWPQLFISRLALGLGIGPNSATAPIYTGERREAPMPSLITLLIFRFCPIQPSARLPPSEAPSSCSGKLYVGFGIALGDVVSVIFVDLDPNVSWRLMLGSTVVAPFILCCMLYYAPESPRWYMSKGRVADAYHAMRKLRFCDLQASRDLFYIAKLLEIENESIQGRNLLTDMWRVPRVRRAAQASGLVMFMQQFCGVNVIAYYSSQVFIEAGFGRKAALLTTMGTGLVNWIFAIPAMYTIDIFGRRNLLLTTFPAMAVCLLVTGMAFFIPVDGPDDHRRPVPFTYSAEAFPLYIRDFGMSYATAVCWFFNFVLAITFPLMLTAFQPQGAFGWYGKLIITKRVLLFTGRSDSASIPFHEKTAGWCIIGWVTIFFTLPETKALTLEELDFGSSTSLLPLLGPNRETRLLSSQELNVVSQEICPQETGETFAPFVSPPPSLPFVFL</sequence>
<dbReference type="Proteomes" id="UP000037035">
    <property type="component" value="Unassembled WGS sequence"/>
</dbReference>
<dbReference type="InterPro" id="IPR036259">
    <property type="entry name" value="MFS_trans_sf"/>
</dbReference>
<evidence type="ECO:0000256" key="1">
    <source>
        <dbReference type="ARBA" id="ARBA00004141"/>
    </source>
</evidence>
<comment type="subcellular location">
    <subcellularLocation>
        <location evidence="1">Membrane</location>
        <topology evidence="1">Multi-pass membrane protein</topology>
    </subcellularLocation>
</comment>
<dbReference type="Pfam" id="PF00083">
    <property type="entry name" value="Sugar_tr"/>
    <property type="match status" value="3"/>
</dbReference>
<dbReference type="InterPro" id="IPR005828">
    <property type="entry name" value="MFS_sugar_transport-like"/>
</dbReference>
<keyword evidence="5 8" id="KW-1133">Transmembrane helix</keyword>
<evidence type="ECO:0000259" key="9">
    <source>
        <dbReference type="PROSITE" id="PS50850"/>
    </source>
</evidence>
<dbReference type="VEuPathDB" id="FungiDB:VP01_850g3"/>
<dbReference type="PROSITE" id="PS50850">
    <property type="entry name" value="MFS"/>
    <property type="match status" value="1"/>
</dbReference>
<dbReference type="EMBL" id="LAVV01014060">
    <property type="protein sequence ID" value="KNZ45076.1"/>
    <property type="molecule type" value="Genomic_DNA"/>
</dbReference>
<evidence type="ECO:0000256" key="2">
    <source>
        <dbReference type="ARBA" id="ARBA00010992"/>
    </source>
</evidence>
<dbReference type="PANTHER" id="PTHR48020:SF26">
    <property type="entry name" value="MYO-INOSITOL TRANSPORTER, PUTATIVE (AFU_ORTHOLOGUE AFUA_4G01560)-RELATED"/>
    <property type="match status" value="1"/>
</dbReference>
<evidence type="ECO:0000256" key="7">
    <source>
        <dbReference type="ARBA" id="ARBA00049119"/>
    </source>
</evidence>
<comment type="similarity">
    <text evidence="2">Belongs to the major facilitator superfamily. Sugar transporter (TC 2.A.1.1) family.</text>
</comment>
<accession>A0A0L6U985</accession>
<feature type="transmembrane region" description="Helical" evidence="8">
    <location>
        <begin position="200"/>
        <end position="219"/>
    </location>
</feature>
<dbReference type="GO" id="GO:0022857">
    <property type="term" value="F:transmembrane transporter activity"/>
    <property type="evidence" value="ECO:0007669"/>
    <property type="project" value="InterPro"/>
</dbReference>
<feature type="domain" description="Major facilitator superfamily (MFS) profile" evidence="9">
    <location>
        <begin position="121"/>
        <end position="597"/>
    </location>
</feature>
<name>A0A0L6U985_9BASI</name>
<comment type="caution">
    <text evidence="10">The sequence shown here is derived from an EMBL/GenBank/DDBJ whole genome shotgun (WGS) entry which is preliminary data.</text>
</comment>
<proteinExistence type="inferred from homology"/>
<dbReference type="InterPro" id="IPR005829">
    <property type="entry name" value="Sugar_transporter_CS"/>
</dbReference>
<dbReference type="OrthoDB" id="5290825at2759"/>
<feature type="transmembrane region" description="Helical" evidence="8">
    <location>
        <begin position="435"/>
        <end position="454"/>
    </location>
</feature>
<feature type="transmembrane region" description="Helical" evidence="8">
    <location>
        <begin position="466"/>
        <end position="487"/>
    </location>
</feature>
<feature type="transmembrane region" description="Helical" evidence="8">
    <location>
        <begin position="519"/>
        <end position="542"/>
    </location>
</feature>
<keyword evidence="4 8" id="KW-0812">Transmembrane</keyword>
<dbReference type="PANTHER" id="PTHR48020">
    <property type="entry name" value="PROTON MYO-INOSITOL COTRANSPORTER"/>
    <property type="match status" value="1"/>
</dbReference>
<evidence type="ECO:0000313" key="10">
    <source>
        <dbReference type="EMBL" id="KNZ45076.1"/>
    </source>
</evidence>
<feature type="transmembrane region" description="Helical" evidence="8">
    <location>
        <begin position="402"/>
        <end position="423"/>
    </location>
</feature>
<comment type="catalytic activity">
    <reaction evidence="7">
        <text>myo-inositol(out) + H(+)(out) = myo-inositol(in) + H(+)(in)</text>
        <dbReference type="Rhea" id="RHEA:60364"/>
        <dbReference type="ChEBI" id="CHEBI:15378"/>
        <dbReference type="ChEBI" id="CHEBI:17268"/>
    </reaction>
</comment>
<dbReference type="PRINTS" id="PR00171">
    <property type="entry name" value="SUGRTRNSPORT"/>
</dbReference>
<feature type="transmembrane region" description="Helical" evidence="8">
    <location>
        <begin position="287"/>
        <end position="304"/>
    </location>
</feature>
<dbReference type="GO" id="GO:0016020">
    <property type="term" value="C:membrane"/>
    <property type="evidence" value="ECO:0007669"/>
    <property type="project" value="UniProtKB-SubCell"/>
</dbReference>
<evidence type="ECO:0000313" key="11">
    <source>
        <dbReference type="Proteomes" id="UP000037035"/>
    </source>
</evidence>
<reference evidence="10 11" key="1">
    <citation type="submission" date="2015-08" db="EMBL/GenBank/DDBJ databases">
        <title>Next Generation Sequencing and Analysis of the Genome of Puccinia sorghi L Schw, the Causal Agent of Maize Common Rust.</title>
        <authorList>
            <person name="Rochi L."/>
            <person name="Burguener G."/>
            <person name="Darino M."/>
            <person name="Turjanski A."/>
            <person name="Kreff E."/>
            <person name="Dieguez M.J."/>
            <person name="Sacco F."/>
        </authorList>
    </citation>
    <scope>NUCLEOTIDE SEQUENCE [LARGE SCALE GENOMIC DNA]</scope>
    <source>
        <strain evidence="10 11">RO10H11247</strain>
    </source>
</reference>
<dbReference type="InterPro" id="IPR003663">
    <property type="entry name" value="Sugar/inositol_transpt"/>
</dbReference>
<evidence type="ECO:0000256" key="3">
    <source>
        <dbReference type="ARBA" id="ARBA00022448"/>
    </source>
</evidence>
<dbReference type="PROSITE" id="PS00216">
    <property type="entry name" value="SUGAR_TRANSPORT_1"/>
    <property type="match status" value="1"/>
</dbReference>
<feature type="transmembrane region" description="Helical" evidence="8">
    <location>
        <begin position="116"/>
        <end position="134"/>
    </location>
</feature>
<keyword evidence="3" id="KW-0813">Transport</keyword>
<organism evidence="10 11">
    <name type="scientific">Puccinia sorghi</name>
    <dbReference type="NCBI Taxonomy" id="27349"/>
    <lineage>
        <taxon>Eukaryota</taxon>
        <taxon>Fungi</taxon>
        <taxon>Dikarya</taxon>
        <taxon>Basidiomycota</taxon>
        <taxon>Pucciniomycotina</taxon>
        <taxon>Pucciniomycetes</taxon>
        <taxon>Pucciniales</taxon>
        <taxon>Pucciniaceae</taxon>
        <taxon>Puccinia</taxon>
    </lineage>
</organism>
<dbReference type="GO" id="GO:0015791">
    <property type="term" value="P:polyol transmembrane transport"/>
    <property type="evidence" value="ECO:0007669"/>
    <property type="project" value="UniProtKB-ARBA"/>
</dbReference>
<dbReference type="GO" id="GO:0015798">
    <property type="term" value="P:myo-inositol transport"/>
    <property type="evidence" value="ECO:0007669"/>
    <property type="project" value="UniProtKB-ARBA"/>
</dbReference>
<gene>
    <name evidence="10" type="ORF">VP01_850g3</name>
</gene>
<dbReference type="InterPro" id="IPR020846">
    <property type="entry name" value="MFS_dom"/>
</dbReference>